<dbReference type="Pfam" id="PF20150">
    <property type="entry name" value="2EXR"/>
    <property type="match status" value="1"/>
</dbReference>
<feature type="domain" description="2EXR" evidence="2">
    <location>
        <begin position="6"/>
        <end position="127"/>
    </location>
</feature>
<evidence type="ECO:0000313" key="4">
    <source>
        <dbReference type="Proteomes" id="UP000265631"/>
    </source>
</evidence>
<dbReference type="GO" id="GO:0016740">
    <property type="term" value="F:transferase activity"/>
    <property type="evidence" value="ECO:0007669"/>
    <property type="project" value="UniProtKB-KW"/>
</dbReference>
<evidence type="ECO:0000256" key="1">
    <source>
        <dbReference type="SAM" id="MobiDB-lite"/>
    </source>
</evidence>
<proteinExistence type="predicted"/>
<keyword evidence="4" id="KW-1185">Reference proteome</keyword>
<keyword evidence="3" id="KW-0808">Transferase</keyword>
<sequence>MAPETFPQFPKLPKEIRMLIWEAAVRPVPGDRHVHRFFLADYHLKHPAPLQNIKAPFLNLLRVKNHAYDSLNHSSGLSLAIPKDDVDGNPNDSVYLSDSSLWTVCKESRQAMERRFNKNEWWSKEKAPFHPKRSAEPGRYLGQEGATHTASYKDYDGTIKHITMDHRKDLIYLDPRYLMDIDWFHYLKSDFISIFDDRIVTFTPQIPEPGFAGDDVALDYDRSISDTLMSKSRHYRQKNLEASLSNLIDMVWSLTTTSKRRVWFIDHALVPVRKAPGDESHGEAKEGESPQVAREIFRSDDCIYTEVKREDIGTLWQFSDYEKAYDGENHHAFDMLDMITGHINLWDFSMFRVLACESAPGRPVRQRKPWTRRCHGYPACEECYPKPVPRVRPSTIKKEGQESSEDVSESDLNLFD</sequence>
<reference evidence="3 4" key="1">
    <citation type="journal article" date="2018" name="PLoS Pathog.">
        <title>Evolution of structural diversity of trichothecenes, a family of toxins produced by plant pathogenic and entomopathogenic fungi.</title>
        <authorList>
            <person name="Proctor R.H."/>
            <person name="McCormick S.P."/>
            <person name="Kim H.S."/>
            <person name="Cardoza R.E."/>
            <person name="Stanley A.M."/>
            <person name="Lindo L."/>
            <person name="Kelly A."/>
            <person name="Brown D.W."/>
            <person name="Lee T."/>
            <person name="Vaughan M.M."/>
            <person name="Alexander N.J."/>
            <person name="Busman M."/>
            <person name="Gutierrez S."/>
        </authorList>
    </citation>
    <scope>NUCLEOTIDE SEQUENCE [LARGE SCALE GENOMIC DNA]</scope>
    <source>
        <strain evidence="3 4">NRRL 13405</strain>
    </source>
</reference>
<accession>A0A395MEP9</accession>
<dbReference type="Proteomes" id="UP000265631">
    <property type="component" value="Unassembled WGS sequence"/>
</dbReference>
<name>A0A395MEP9_9HYPO</name>
<evidence type="ECO:0000313" key="3">
    <source>
        <dbReference type="EMBL" id="RFN45579.1"/>
    </source>
</evidence>
<gene>
    <name evidence="3" type="ORF">FIE12Z_10184</name>
</gene>
<dbReference type="EMBL" id="PXXK01000348">
    <property type="protein sequence ID" value="RFN45579.1"/>
    <property type="molecule type" value="Genomic_DNA"/>
</dbReference>
<organism evidence="3 4">
    <name type="scientific">Fusarium flagelliforme</name>
    <dbReference type="NCBI Taxonomy" id="2675880"/>
    <lineage>
        <taxon>Eukaryota</taxon>
        <taxon>Fungi</taxon>
        <taxon>Dikarya</taxon>
        <taxon>Ascomycota</taxon>
        <taxon>Pezizomycotina</taxon>
        <taxon>Sordariomycetes</taxon>
        <taxon>Hypocreomycetidae</taxon>
        <taxon>Hypocreales</taxon>
        <taxon>Nectriaceae</taxon>
        <taxon>Fusarium</taxon>
        <taxon>Fusarium incarnatum-equiseti species complex</taxon>
    </lineage>
</organism>
<protein>
    <submittedName>
        <fullName evidence="3">Glutathione s-transferase omega 2</fullName>
    </submittedName>
</protein>
<evidence type="ECO:0000259" key="2">
    <source>
        <dbReference type="Pfam" id="PF20150"/>
    </source>
</evidence>
<comment type="caution">
    <text evidence="3">The sequence shown here is derived from an EMBL/GenBank/DDBJ whole genome shotgun (WGS) entry which is preliminary data.</text>
</comment>
<dbReference type="InterPro" id="IPR045518">
    <property type="entry name" value="2EXR"/>
</dbReference>
<dbReference type="AlphaFoldDB" id="A0A395MEP9"/>
<feature type="region of interest" description="Disordered" evidence="1">
    <location>
        <begin position="388"/>
        <end position="416"/>
    </location>
</feature>